<dbReference type="InterPro" id="IPR020377">
    <property type="entry name" value="Uncharacterised_LpqV"/>
</dbReference>
<protein>
    <submittedName>
        <fullName evidence="2">Lipoprotein LpqV</fullName>
    </submittedName>
</protein>
<evidence type="ECO:0000256" key="1">
    <source>
        <dbReference type="SAM" id="MobiDB-lite"/>
    </source>
</evidence>
<gene>
    <name evidence="2" type="ORF">M5I08_20725</name>
</gene>
<name>A0ABY4QKX0_9MYCO</name>
<dbReference type="Pfam" id="PF17301">
    <property type="entry name" value="LpqV"/>
    <property type="match status" value="1"/>
</dbReference>
<reference evidence="2" key="1">
    <citation type="submission" date="2022-05" db="EMBL/GenBank/DDBJ databases">
        <title>A methanotrophic Mycobacterium dominates a cave microbial ecosystem.</title>
        <authorList>
            <person name="Van Spanning R.J.M."/>
            <person name="Guan Q."/>
            <person name="Melkonian C."/>
            <person name="Gallant J."/>
            <person name="Polerecky L."/>
            <person name="Flot J.-F."/>
            <person name="Brandt B.W."/>
            <person name="Braster M."/>
            <person name="Iturbe Espinoza P."/>
            <person name="Aerts J."/>
            <person name="Meima-Franke M."/>
            <person name="Piersma S.R."/>
            <person name="Bunduc C."/>
            <person name="Ummels R."/>
            <person name="Pain A."/>
            <person name="Fleming E.J."/>
            <person name="van der Wel N."/>
            <person name="Gherman V.D."/>
            <person name="Sarbu S.M."/>
            <person name="Bodelier P.L.E."/>
            <person name="Bitter W."/>
        </authorList>
    </citation>
    <scope>NUCLEOTIDE SEQUENCE</scope>
    <source>
        <strain evidence="2">Sulfur Cave</strain>
    </source>
</reference>
<evidence type="ECO:0000313" key="3">
    <source>
        <dbReference type="Proteomes" id="UP001056610"/>
    </source>
</evidence>
<dbReference type="Proteomes" id="UP001056610">
    <property type="component" value="Chromosome"/>
</dbReference>
<sequence length="146" mass="15294">MRVRWCLRRRLVWSAVVVAAVVSAGTGCTVGRDPARPSVPPPPAPRPSSGWPSARPGVSPSGVTTRVDAPAQSTEEEYFQACHAAKTWMQERPGDPQALVEAYLAAVQAPRASGAGTWNVPWARLSPAQQAAVIVAARAAAADECG</sequence>
<dbReference type="PROSITE" id="PS51257">
    <property type="entry name" value="PROKAR_LIPOPROTEIN"/>
    <property type="match status" value="1"/>
</dbReference>
<accession>A0ABY4QKX0</accession>
<evidence type="ECO:0000313" key="2">
    <source>
        <dbReference type="EMBL" id="UQX10476.1"/>
    </source>
</evidence>
<feature type="region of interest" description="Disordered" evidence="1">
    <location>
        <begin position="27"/>
        <end position="72"/>
    </location>
</feature>
<feature type="compositionally biased region" description="Low complexity" evidence="1">
    <location>
        <begin position="47"/>
        <end position="57"/>
    </location>
</feature>
<organism evidence="2 3">
    <name type="scientific">Candidatus Mycobacterium methanotrophicum</name>
    <dbReference type="NCBI Taxonomy" id="2943498"/>
    <lineage>
        <taxon>Bacteria</taxon>
        <taxon>Bacillati</taxon>
        <taxon>Actinomycetota</taxon>
        <taxon>Actinomycetes</taxon>
        <taxon>Mycobacteriales</taxon>
        <taxon>Mycobacteriaceae</taxon>
        <taxon>Mycobacterium</taxon>
    </lineage>
</organism>
<dbReference type="RefSeq" id="WP_219068619.1">
    <property type="nucleotide sequence ID" value="NZ_CAJUXY010000040.1"/>
</dbReference>
<proteinExistence type="predicted"/>
<dbReference type="EMBL" id="CP097320">
    <property type="protein sequence ID" value="UQX10476.1"/>
    <property type="molecule type" value="Genomic_DNA"/>
</dbReference>
<feature type="compositionally biased region" description="Pro residues" evidence="1">
    <location>
        <begin position="37"/>
        <end position="46"/>
    </location>
</feature>
<keyword evidence="2" id="KW-0449">Lipoprotein</keyword>
<keyword evidence="3" id="KW-1185">Reference proteome</keyword>